<sequence length="73" mass="8189">MFKSSICILKVHLLKENNIHVGTECDRHGQSMSSKCVHIPALTLFPELLILSMLNSPEDETKTDCDSDVVVYI</sequence>
<accession>A0A484MLU9</accession>
<reference evidence="1 2" key="1">
    <citation type="submission" date="2018-04" db="EMBL/GenBank/DDBJ databases">
        <authorList>
            <person name="Vogel A."/>
        </authorList>
    </citation>
    <scope>NUCLEOTIDE SEQUENCE [LARGE SCALE GENOMIC DNA]</scope>
</reference>
<organism evidence="1 2">
    <name type="scientific">Cuscuta campestris</name>
    <dbReference type="NCBI Taxonomy" id="132261"/>
    <lineage>
        <taxon>Eukaryota</taxon>
        <taxon>Viridiplantae</taxon>
        <taxon>Streptophyta</taxon>
        <taxon>Embryophyta</taxon>
        <taxon>Tracheophyta</taxon>
        <taxon>Spermatophyta</taxon>
        <taxon>Magnoliopsida</taxon>
        <taxon>eudicotyledons</taxon>
        <taxon>Gunneridae</taxon>
        <taxon>Pentapetalae</taxon>
        <taxon>asterids</taxon>
        <taxon>lamiids</taxon>
        <taxon>Solanales</taxon>
        <taxon>Convolvulaceae</taxon>
        <taxon>Cuscuteae</taxon>
        <taxon>Cuscuta</taxon>
        <taxon>Cuscuta subgen. Grammica</taxon>
        <taxon>Cuscuta sect. Cleistogrammica</taxon>
    </lineage>
</organism>
<evidence type="ECO:0000313" key="1">
    <source>
        <dbReference type="EMBL" id="VFQ89014.1"/>
    </source>
</evidence>
<evidence type="ECO:0000313" key="2">
    <source>
        <dbReference type="Proteomes" id="UP000595140"/>
    </source>
</evidence>
<name>A0A484MLU9_9ASTE</name>
<dbReference type="Proteomes" id="UP000595140">
    <property type="component" value="Unassembled WGS sequence"/>
</dbReference>
<dbReference type="AlphaFoldDB" id="A0A484MLU9"/>
<dbReference type="EMBL" id="OOIL02003702">
    <property type="protein sequence ID" value="VFQ89014.1"/>
    <property type="molecule type" value="Genomic_DNA"/>
</dbReference>
<proteinExistence type="predicted"/>
<protein>
    <submittedName>
        <fullName evidence="1">Uncharacterized protein</fullName>
    </submittedName>
</protein>
<gene>
    <name evidence="1" type="ORF">CCAM_LOCUS30790</name>
</gene>
<keyword evidence="2" id="KW-1185">Reference proteome</keyword>